<protein>
    <recommendedName>
        <fullName evidence="3">Serine protease</fullName>
    </recommendedName>
</protein>
<reference evidence="1" key="1">
    <citation type="submission" date="2020-05" db="EMBL/GenBank/DDBJ databases">
        <title>Phylogenomic resolution of chytrid fungi.</title>
        <authorList>
            <person name="Stajich J.E."/>
            <person name="Amses K."/>
            <person name="Simmons R."/>
            <person name="Seto K."/>
            <person name="Myers J."/>
            <person name="Bonds A."/>
            <person name="Quandt C.A."/>
            <person name="Barry K."/>
            <person name="Liu P."/>
            <person name="Grigoriev I."/>
            <person name="Longcore J.E."/>
            <person name="James T.Y."/>
        </authorList>
    </citation>
    <scope>NUCLEOTIDE SEQUENCE</scope>
    <source>
        <strain evidence="1">JEL0476</strain>
    </source>
</reference>
<dbReference type="Pfam" id="PF13365">
    <property type="entry name" value="Trypsin_2"/>
    <property type="match status" value="1"/>
</dbReference>
<keyword evidence="2" id="KW-1185">Reference proteome</keyword>
<sequence length="258" mass="28272">MKFCCYMNESSEQLTIEQANSLSVVVIVNQIGPRQTQSTIRVGSSFLLNKTLHSSKRILVTNRHVLEEALKYAGVLQVAAYDGTLISVTGYYHASDLDLCTLILPYHEMLKDGLSIDEGLKNTGTMVHTWGFPRPYMFFAPLLTVGYVSGFHNQQYYLNMGINPGNSGGPLISSGQVIGVIVNKLVDRTDDISKKIQSLKVVGGMLTMSDGEKHVDIASTIAEAFEFTTSTSQLVIGGAITSDLLKKFIDIVLIELDK</sequence>
<dbReference type="Gene3D" id="2.40.10.120">
    <property type="match status" value="1"/>
</dbReference>
<accession>A0AAD5XTG1</accession>
<dbReference type="InterPro" id="IPR009003">
    <property type="entry name" value="Peptidase_S1_PA"/>
</dbReference>
<evidence type="ECO:0000313" key="1">
    <source>
        <dbReference type="EMBL" id="KAJ3211830.1"/>
    </source>
</evidence>
<organism evidence="1 2">
    <name type="scientific">Clydaea vesicula</name>
    <dbReference type="NCBI Taxonomy" id="447962"/>
    <lineage>
        <taxon>Eukaryota</taxon>
        <taxon>Fungi</taxon>
        <taxon>Fungi incertae sedis</taxon>
        <taxon>Chytridiomycota</taxon>
        <taxon>Chytridiomycota incertae sedis</taxon>
        <taxon>Chytridiomycetes</taxon>
        <taxon>Lobulomycetales</taxon>
        <taxon>Lobulomycetaceae</taxon>
        <taxon>Clydaea</taxon>
    </lineage>
</organism>
<gene>
    <name evidence="1" type="ORF">HK099_007913</name>
</gene>
<dbReference type="EMBL" id="JADGJW010000811">
    <property type="protein sequence ID" value="KAJ3211830.1"/>
    <property type="molecule type" value="Genomic_DNA"/>
</dbReference>
<dbReference type="AlphaFoldDB" id="A0AAD5XTG1"/>
<dbReference type="Proteomes" id="UP001211065">
    <property type="component" value="Unassembled WGS sequence"/>
</dbReference>
<evidence type="ECO:0008006" key="3">
    <source>
        <dbReference type="Google" id="ProtNLM"/>
    </source>
</evidence>
<evidence type="ECO:0000313" key="2">
    <source>
        <dbReference type="Proteomes" id="UP001211065"/>
    </source>
</evidence>
<comment type="caution">
    <text evidence="1">The sequence shown here is derived from an EMBL/GenBank/DDBJ whole genome shotgun (WGS) entry which is preliminary data.</text>
</comment>
<dbReference type="SUPFAM" id="SSF50494">
    <property type="entry name" value="Trypsin-like serine proteases"/>
    <property type="match status" value="1"/>
</dbReference>
<proteinExistence type="predicted"/>
<name>A0AAD5XTG1_9FUNG</name>